<evidence type="ECO:0000256" key="2">
    <source>
        <dbReference type="ARBA" id="ARBA00023125"/>
    </source>
</evidence>
<dbReference type="PROSITE" id="PS51900">
    <property type="entry name" value="CB"/>
    <property type="match status" value="1"/>
</dbReference>
<organism evidence="7 8">
    <name type="scientific">Phyllobacterium ifriqiyense</name>
    <dbReference type="NCBI Taxonomy" id="314238"/>
    <lineage>
        <taxon>Bacteria</taxon>
        <taxon>Pseudomonadati</taxon>
        <taxon>Pseudomonadota</taxon>
        <taxon>Alphaproteobacteria</taxon>
        <taxon>Hyphomicrobiales</taxon>
        <taxon>Phyllobacteriaceae</taxon>
        <taxon>Phyllobacterium</taxon>
    </lineage>
</organism>
<dbReference type="Gene3D" id="1.10.150.130">
    <property type="match status" value="1"/>
</dbReference>
<evidence type="ECO:0000313" key="7">
    <source>
        <dbReference type="EMBL" id="MDQ0998053.1"/>
    </source>
</evidence>
<dbReference type="InterPro" id="IPR013762">
    <property type="entry name" value="Integrase-like_cat_sf"/>
</dbReference>
<sequence>MTNNLPVSTDSSDELRARAVALVDSDVIGLVQSAKSENTLKAYKKAMQDFITWGQVRSVTTLPAEPETVAAYMTARMKDGTKAASLSVFLSAIRHYHKARGFISPSESDGVQNVMRGIRRTIGTAPTRKQPATAERLAAMLAHMGHDMAGKRDRALILLGMAGAMRRSELVGLNVEDLAETINGLDVTIRKSKTDQEGQGHLVAIPHGESLKPVNAVREWLNVSGITSGPLFRPINKGGRVSKERLTDRSVANIVKTYAAKAGLTVADFSGHSLRAGFVTSAADRGADINRIMDQTRHTDPRTVRSYIRRAERYKDHAGAGFL</sequence>
<keyword evidence="3" id="KW-0233">DNA recombination</keyword>
<dbReference type="Pfam" id="PF00589">
    <property type="entry name" value="Phage_integrase"/>
    <property type="match status" value="1"/>
</dbReference>
<accession>A0ABU0SBD7</accession>
<evidence type="ECO:0000256" key="3">
    <source>
        <dbReference type="ARBA" id="ARBA00023172"/>
    </source>
</evidence>
<keyword evidence="2 4" id="KW-0238">DNA-binding</keyword>
<dbReference type="PANTHER" id="PTHR34605">
    <property type="entry name" value="PHAGE_INTEGRASE DOMAIN-CONTAINING PROTEIN"/>
    <property type="match status" value="1"/>
</dbReference>
<dbReference type="PROSITE" id="PS51898">
    <property type="entry name" value="TYR_RECOMBINASE"/>
    <property type="match status" value="1"/>
</dbReference>
<dbReference type="PANTHER" id="PTHR34605:SF3">
    <property type="entry name" value="P CELL-TYPE AGGLUTINATION PROTEIN MAP4-LIKE-RELATED"/>
    <property type="match status" value="1"/>
</dbReference>
<protein>
    <submittedName>
        <fullName evidence="7">Site-specific recombinase XerD</fullName>
    </submittedName>
</protein>
<gene>
    <name evidence="7" type="ORF">QFZ34_003235</name>
</gene>
<dbReference type="Proteomes" id="UP001237780">
    <property type="component" value="Unassembled WGS sequence"/>
</dbReference>
<dbReference type="CDD" id="cd00799">
    <property type="entry name" value="INT_Cre_C"/>
    <property type="match status" value="1"/>
</dbReference>
<dbReference type="InterPro" id="IPR004107">
    <property type="entry name" value="Integrase_SAM-like_N"/>
</dbReference>
<reference evidence="7 8" key="1">
    <citation type="submission" date="2023-07" db="EMBL/GenBank/DDBJ databases">
        <title>Comparative genomics of wheat-associated soil bacteria to identify genetic determinants of phenazine resistance.</title>
        <authorList>
            <person name="Mouncey N."/>
        </authorList>
    </citation>
    <scope>NUCLEOTIDE SEQUENCE [LARGE SCALE GENOMIC DNA]</scope>
    <source>
        <strain evidence="7 8">W4I11</strain>
    </source>
</reference>
<evidence type="ECO:0000259" key="6">
    <source>
        <dbReference type="PROSITE" id="PS51900"/>
    </source>
</evidence>
<dbReference type="EMBL" id="JAUSZT010000003">
    <property type="protein sequence ID" value="MDQ0998053.1"/>
    <property type="molecule type" value="Genomic_DNA"/>
</dbReference>
<keyword evidence="1" id="KW-0229">DNA integration</keyword>
<comment type="caution">
    <text evidence="7">The sequence shown here is derived from an EMBL/GenBank/DDBJ whole genome shotgun (WGS) entry which is preliminary data.</text>
</comment>
<dbReference type="InterPro" id="IPR011010">
    <property type="entry name" value="DNA_brk_join_enz"/>
</dbReference>
<name>A0ABU0SBD7_9HYPH</name>
<evidence type="ECO:0000313" key="8">
    <source>
        <dbReference type="Proteomes" id="UP001237780"/>
    </source>
</evidence>
<evidence type="ECO:0000256" key="4">
    <source>
        <dbReference type="PROSITE-ProRule" id="PRU01248"/>
    </source>
</evidence>
<keyword evidence="8" id="KW-1185">Reference proteome</keyword>
<feature type="domain" description="Core-binding (CB)" evidence="6">
    <location>
        <begin position="10"/>
        <end position="101"/>
    </location>
</feature>
<dbReference type="RefSeq" id="WP_307282523.1">
    <property type="nucleotide sequence ID" value="NZ_JAUSZT010000003.1"/>
</dbReference>
<evidence type="ECO:0000259" key="5">
    <source>
        <dbReference type="PROSITE" id="PS51898"/>
    </source>
</evidence>
<dbReference type="SUPFAM" id="SSF56349">
    <property type="entry name" value="DNA breaking-rejoining enzymes"/>
    <property type="match status" value="1"/>
</dbReference>
<evidence type="ECO:0000256" key="1">
    <source>
        <dbReference type="ARBA" id="ARBA00022908"/>
    </source>
</evidence>
<dbReference type="InterPro" id="IPR044068">
    <property type="entry name" value="CB"/>
</dbReference>
<proteinExistence type="predicted"/>
<dbReference type="InterPro" id="IPR002104">
    <property type="entry name" value="Integrase_catalytic"/>
</dbReference>
<dbReference type="Gene3D" id="1.10.443.10">
    <property type="entry name" value="Intergrase catalytic core"/>
    <property type="match status" value="1"/>
</dbReference>
<dbReference type="InterPro" id="IPR010998">
    <property type="entry name" value="Integrase_recombinase_N"/>
</dbReference>
<dbReference type="Pfam" id="PF02899">
    <property type="entry name" value="Phage_int_SAM_1"/>
    <property type="match status" value="1"/>
</dbReference>
<feature type="domain" description="Tyr recombinase" evidence="5">
    <location>
        <begin position="127"/>
        <end position="323"/>
    </location>
</feature>
<dbReference type="SUPFAM" id="SSF47823">
    <property type="entry name" value="lambda integrase-like, N-terminal domain"/>
    <property type="match status" value="1"/>
</dbReference>
<dbReference type="InterPro" id="IPR052925">
    <property type="entry name" value="Phage_Integrase-like_Recomb"/>
</dbReference>